<protein>
    <submittedName>
        <fullName evidence="2">Uncharacterized protein</fullName>
    </submittedName>
</protein>
<evidence type="ECO:0000313" key="3">
    <source>
        <dbReference type="Proteomes" id="UP000192247"/>
    </source>
</evidence>
<dbReference type="AlphaFoldDB" id="A0A1V9XGR3"/>
<evidence type="ECO:0000256" key="1">
    <source>
        <dbReference type="SAM" id="Phobius"/>
    </source>
</evidence>
<keyword evidence="1" id="KW-0812">Transmembrane</keyword>
<keyword evidence="1" id="KW-0472">Membrane</keyword>
<dbReference type="EMBL" id="MNPL01011179">
    <property type="protein sequence ID" value="OQR72720.1"/>
    <property type="molecule type" value="Genomic_DNA"/>
</dbReference>
<sequence length="93" mass="10696">MAAGRVPVWWLASPLGSSRKDSSHSRANTDVHFIPGHALITFAIIYLPDPFTYMKITDHWTIVKNNMVLLEIVITINHFLRFLARKFNVFIKS</sequence>
<comment type="caution">
    <text evidence="2">The sequence shown here is derived from an EMBL/GenBank/DDBJ whole genome shotgun (WGS) entry which is preliminary data.</text>
</comment>
<dbReference type="InParanoid" id="A0A1V9XGR3"/>
<gene>
    <name evidence="2" type="ORF">BIW11_10205</name>
</gene>
<evidence type="ECO:0000313" key="2">
    <source>
        <dbReference type="EMBL" id="OQR72720.1"/>
    </source>
</evidence>
<feature type="transmembrane region" description="Helical" evidence="1">
    <location>
        <begin position="29"/>
        <end position="47"/>
    </location>
</feature>
<dbReference type="Proteomes" id="UP000192247">
    <property type="component" value="Unassembled WGS sequence"/>
</dbReference>
<reference evidence="2 3" key="1">
    <citation type="journal article" date="2017" name="Gigascience">
        <title>Draft genome of the honey bee ectoparasitic mite, Tropilaelaps mercedesae, is shaped by the parasitic life history.</title>
        <authorList>
            <person name="Dong X."/>
            <person name="Armstrong S.D."/>
            <person name="Xia D."/>
            <person name="Makepeace B.L."/>
            <person name="Darby A.C."/>
            <person name="Kadowaki T."/>
        </authorList>
    </citation>
    <scope>NUCLEOTIDE SEQUENCE [LARGE SCALE GENOMIC DNA]</scope>
    <source>
        <strain evidence="2">Wuxi-XJTLU</strain>
    </source>
</reference>
<keyword evidence="3" id="KW-1185">Reference proteome</keyword>
<feature type="transmembrane region" description="Helical" evidence="1">
    <location>
        <begin position="67"/>
        <end position="84"/>
    </location>
</feature>
<proteinExistence type="predicted"/>
<keyword evidence="1" id="KW-1133">Transmembrane helix</keyword>
<organism evidence="2 3">
    <name type="scientific">Tropilaelaps mercedesae</name>
    <dbReference type="NCBI Taxonomy" id="418985"/>
    <lineage>
        <taxon>Eukaryota</taxon>
        <taxon>Metazoa</taxon>
        <taxon>Ecdysozoa</taxon>
        <taxon>Arthropoda</taxon>
        <taxon>Chelicerata</taxon>
        <taxon>Arachnida</taxon>
        <taxon>Acari</taxon>
        <taxon>Parasitiformes</taxon>
        <taxon>Mesostigmata</taxon>
        <taxon>Gamasina</taxon>
        <taxon>Dermanyssoidea</taxon>
        <taxon>Laelapidae</taxon>
        <taxon>Tropilaelaps</taxon>
    </lineage>
</organism>
<accession>A0A1V9XGR3</accession>
<name>A0A1V9XGR3_9ACAR</name>